<organism evidence="1 2">
    <name type="scientific">Caballeronia sordidicola</name>
    <name type="common">Burkholderia sordidicola</name>
    <dbReference type="NCBI Taxonomy" id="196367"/>
    <lineage>
        <taxon>Bacteria</taxon>
        <taxon>Pseudomonadati</taxon>
        <taxon>Pseudomonadota</taxon>
        <taxon>Betaproteobacteria</taxon>
        <taxon>Burkholderiales</taxon>
        <taxon>Burkholderiaceae</taxon>
        <taxon>Caballeronia</taxon>
    </lineage>
</organism>
<gene>
    <name evidence="1" type="ORF">BSU04_19855</name>
</gene>
<dbReference type="RefSeq" id="WP_179258359.1">
    <property type="nucleotide sequence ID" value="NZ_MTHB01000111.1"/>
</dbReference>
<dbReference type="InterPro" id="IPR036977">
    <property type="entry name" value="DNA_primase_Znf_CHC2"/>
</dbReference>
<name>A0A226X1X3_CABSO</name>
<dbReference type="Gene3D" id="3.90.580.10">
    <property type="entry name" value="Zinc finger, CHC2-type domain"/>
    <property type="match status" value="1"/>
</dbReference>
<reference evidence="2" key="1">
    <citation type="submission" date="2017-01" db="EMBL/GenBank/DDBJ databases">
        <title>Genome Analysis of Deinococcus marmoris KOPRI26562.</title>
        <authorList>
            <person name="Kim J.H."/>
            <person name="Oh H.-M."/>
        </authorList>
    </citation>
    <scope>NUCLEOTIDE SEQUENCE [LARGE SCALE GENOMIC DNA]</scope>
    <source>
        <strain evidence="2">PAMC 26633</strain>
    </source>
</reference>
<accession>A0A226X1X3</accession>
<protein>
    <submittedName>
        <fullName evidence="1">Uncharacterized protein</fullName>
    </submittedName>
</protein>
<evidence type="ECO:0000313" key="2">
    <source>
        <dbReference type="Proteomes" id="UP000214720"/>
    </source>
</evidence>
<dbReference type="GO" id="GO:0008270">
    <property type="term" value="F:zinc ion binding"/>
    <property type="evidence" value="ECO:0007669"/>
    <property type="project" value="InterPro"/>
</dbReference>
<dbReference type="GO" id="GO:0006260">
    <property type="term" value="P:DNA replication"/>
    <property type="evidence" value="ECO:0007669"/>
    <property type="project" value="InterPro"/>
</dbReference>
<dbReference type="AlphaFoldDB" id="A0A226X1X3"/>
<sequence>MPRIPASELERLKREVSLLLLIESQEHVLKKRGRDWVMRCVFHEDKDR</sequence>
<proteinExistence type="predicted"/>
<evidence type="ECO:0000313" key="1">
    <source>
        <dbReference type="EMBL" id="OXC76878.1"/>
    </source>
</evidence>
<dbReference type="GO" id="GO:0003677">
    <property type="term" value="F:DNA binding"/>
    <property type="evidence" value="ECO:0007669"/>
    <property type="project" value="InterPro"/>
</dbReference>
<dbReference type="EMBL" id="MTHB01000111">
    <property type="protein sequence ID" value="OXC76878.1"/>
    <property type="molecule type" value="Genomic_DNA"/>
</dbReference>
<comment type="caution">
    <text evidence="1">The sequence shown here is derived from an EMBL/GenBank/DDBJ whole genome shotgun (WGS) entry which is preliminary data.</text>
</comment>
<dbReference type="SUPFAM" id="SSF57783">
    <property type="entry name" value="Zinc beta-ribbon"/>
    <property type="match status" value="1"/>
</dbReference>
<dbReference type="Proteomes" id="UP000214720">
    <property type="component" value="Unassembled WGS sequence"/>
</dbReference>